<accession>A0ABR3DQ39</accession>
<dbReference type="EMBL" id="JAVLET010000001">
    <property type="protein sequence ID" value="KAL0474769.1"/>
    <property type="molecule type" value="Genomic_DNA"/>
</dbReference>
<reference evidence="1 2" key="1">
    <citation type="submission" date="2023-09" db="EMBL/GenBank/DDBJ databases">
        <title>Multi-omics analysis of a traditional fermented food reveals byproduct-associated fungal strains for waste-to-food upcycling.</title>
        <authorList>
            <consortium name="Lawrence Berkeley National Laboratory"/>
            <person name="Rekdal V.M."/>
            <person name="Villalobos-Escobedo J.M."/>
            <person name="Rodriguez-Valeron N."/>
            <person name="Garcia M.O."/>
            <person name="Vasquez D.P."/>
            <person name="Damayanti I."/>
            <person name="Sorensen P.M."/>
            <person name="Baidoo E.E."/>
            <person name="De Carvalho A.C."/>
            <person name="Riley R."/>
            <person name="Lipzen A."/>
            <person name="He G."/>
            <person name="Yan M."/>
            <person name="Haridas S."/>
            <person name="Daum C."/>
            <person name="Yoshinaga Y."/>
            <person name="Ng V."/>
            <person name="Grigoriev I.V."/>
            <person name="Munk R."/>
            <person name="Nuraida L."/>
            <person name="Wijaya C.H."/>
            <person name="Morales P.-C."/>
            <person name="Keasling J.D."/>
        </authorList>
    </citation>
    <scope>NUCLEOTIDE SEQUENCE [LARGE SCALE GENOMIC DNA]</scope>
    <source>
        <strain evidence="1 2">FGSC 2613</strain>
    </source>
</reference>
<name>A0ABR3DQ39_NEUIN</name>
<proteinExistence type="predicted"/>
<organism evidence="1 2">
    <name type="scientific">Neurospora intermedia</name>
    <dbReference type="NCBI Taxonomy" id="5142"/>
    <lineage>
        <taxon>Eukaryota</taxon>
        <taxon>Fungi</taxon>
        <taxon>Dikarya</taxon>
        <taxon>Ascomycota</taxon>
        <taxon>Pezizomycotina</taxon>
        <taxon>Sordariomycetes</taxon>
        <taxon>Sordariomycetidae</taxon>
        <taxon>Sordariales</taxon>
        <taxon>Sordariaceae</taxon>
        <taxon>Neurospora</taxon>
    </lineage>
</organism>
<comment type="caution">
    <text evidence="1">The sequence shown here is derived from an EMBL/GenBank/DDBJ whole genome shotgun (WGS) entry which is preliminary data.</text>
</comment>
<dbReference type="Proteomes" id="UP001451303">
    <property type="component" value="Unassembled WGS sequence"/>
</dbReference>
<sequence length="86" mass="9673">MDDAFYGVSMTLGYWNLQPPPPPPPLILCHLPFLSDNNGPSFRHPSVQNHSVLCENGILYPILCHHHLLIPFPLCKLHRSQATLPP</sequence>
<gene>
    <name evidence="1" type="ORF">QR685DRAFT_414977</name>
</gene>
<protein>
    <submittedName>
        <fullName evidence="1">Uncharacterized protein</fullName>
    </submittedName>
</protein>
<evidence type="ECO:0000313" key="1">
    <source>
        <dbReference type="EMBL" id="KAL0474769.1"/>
    </source>
</evidence>
<feature type="non-terminal residue" evidence="1">
    <location>
        <position position="86"/>
    </location>
</feature>
<evidence type="ECO:0000313" key="2">
    <source>
        <dbReference type="Proteomes" id="UP001451303"/>
    </source>
</evidence>
<keyword evidence="2" id="KW-1185">Reference proteome</keyword>